<sequence>MEKAKLHFQRYEFKYYLPKAKADKLIPTLLKYMAWDPYIQATDQDFYQVNSLYFDSPDYGCFWDKESGIVDRKKLRFRYYNNLTLGVTPIFAEIKRKNDALAIKDRIKLTADQAARENFDNSLRQLLRQDPEDMFLSELLWFKQRNSMQPKLFISYDRKALISKRDQRFRVTFDYNIKARRQHDLNDVHGRLVEVYPEGTVLELKYNNILPVWFHKIIQKYQLQRLAYSKYCNALRHNMPRFDDNNYKVT</sequence>
<gene>
    <name evidence="2" type="ORF">COT81_04665</name>
</gene>
<reference evidence="3" key="1">
    <citation type="submission" date="2017-09" db="EMBL/GenBank/DDBJ databases">
        <title>Depth-based differentiation of microbial function through sediment-hosted aquifers and enrichment of novel symbionts in the deep terrestrial subsurface.</title>
        <authorList>
            <person name="Probst A.J."/>
            <person name="Ladd B."/>
            <person name="Jarett J.K."/>
            <person name="Geller-Mcgrath D.E."/>
            <person name="Sieber C.M.K."/>
            <person name="Emerson J.B."/>
            <person name="Anantharaman K."/>
            <person name="Thomas B.C."/>
            <person name="Malmstrom R."/>
            <person name="Stieglmeier M."/>
            <person name="Klingl A."/>
            <person name="Woyke T."/>
            <person name="Ryan C.M."/>
            <person name="Banfield J.F."/>
        </authorList>
    </citation>
    <scope>NUCLEOTIDE SEQUENCE [LARGE SCALE GENOMIC DNA]</scope>
</reference>
<evidence type="ECO:0000259" key="1">
    <source>
        <dbReference type="Pfam" id="PF09359"/>
    </source>
</evidence>
<protein>
    <recommendedName>
        <fullName evidence="1">VTC domain-containing protein</fullName>
    </recommendedName>
</protein>
<dbReference type="AlphaFoldDB" id="A0A2H0W2T0"/>
<dbReference type="GO" id="GO:0006799">
    <property type="term" value="P:polyphosphate biosynthetic process"/>
    <property type="evidence" value="ECO:0007669"/>
    <property type="project" value="UniProtKB-ARBA"/>
</dbReference>
<dbReference type="CDD" id="cd07750">
    <property type="entry name" value="PolyPPase_VTC_like"/>
    <property type="match status" value="1"/>
</dbReference>
<evidence type="ECO:0000313" key="3">
    <source>
        <dbReference type="Proteomes" id="UP000230935"/>
    </source>
</evidence>
<dbReference type="Pfam" id="PF09359">
    <property type="entry name" value="VTC"/>
    <property type="match status" value="1"/>
</dbReference>
<dbReference type="EMBL" id="PEZZ01000035">
    <property type="protein sequence ID" value="PIS04811.1"/>
    <property type="molecule type" value="Genomic_DNA"/>
</dbReference>
<evidence type="ECO:0000313" key="2">
    <source>
        <dbReference type="EMBL" id="PIS04811.1"/>
    </source>
</evidence>
<dbReference type="Gene3D" id="3.20.100.30">
    <property type="entry name" value="VTC, catalytic tunnel domain"/>
    <property type="match status" value="1"/>
</dbReference>
<organism evidence="2 3">
    <name type="scientific">Candidatus Buchananbacteria bacterium CG10_big_fil_rev_8_21_14_0_10_42_9</name>
    <dbReference type="NCBI Taxonomy" id="1974526"/>
    <lineage>
        <taxon>Bacteria</taxon>
        <taxon>Candidatus Buchananiibacteriota</taxon>
    </lineage>
</organism>
<proteinExistence type="predicted"/>
<comment type="caution">
    <text evidence="2">The sequence shown here is derived from an EMBL/GenBank/DDBJ whole genome shotgun (WGS) entry which is preliminary data.</text>
</comment>
<accession>A0A2H0W2T0</accession>
<feature type="domain" description="VTC" evidence="1">
    <location>
        <begin position="9"/>
        <end position="235"/>
    </location>
</feature>
<dbReference type="InterPro" id="IPR042267">
    <property type="entry name" value="VTC_sf"/>
</dbReference>
<dbReference type="Proteomes" id="UP000230935">
    <property type="component" value="Unassembled WGS sequence"/>
</dbReference>
<name>A0A2H0W2T0_9BACT</name>
<dbReference type="InterPro" id="IPR018966">
    <property type="entry name" value="VTC_domain"/>
</dbReference>